<keyword evidence="2" id="KW-0479">Metal-binding</keyword>
<dbReference type="SUPFAM" id="SSF102215">
    <property type="entry name" value="Creatininase"/>
    <property type="match status" value="1"/>
</dbReference>
<gene>
    <name evidence="6" type="ORF">SAJA_00910</name>
</gene>
<dbReference type="InterPro" id="IPR003785">
    <property type="entry name" value="Creatininase/forma_Hydrolase"/>
</dbReference>
<comment type="similarity">
    <text evidence="5">Belongs to the creatininase superfamily.</text>
</comment>
<dbReference type="AlphaFoldDB" id="A0A423Q2P7"/>
<comment type="caution">
    <text evidence="6">The sequence shown here is derived from an EMBL/GenBank/DDBJ whole genome shotgun (WGS) entry which is preliminary data.</text>
</comment>
<keyword evidence="7" id="KW-1185">Reference proteome</keyword>
<evidence type="ECO:0000256" key="4">
    <source>
        <dbReference type="ARBA" id="ARBA00022833"/>
    </source>
</evidence>
<protein>
    <submittedName>
        <fullName evidence="6">Creatininase</fullName>
    </submittedName>
</protein>
<dbReference type="PANTHER" id="PTHR35005:SF1">
    <property type="entry name" value="2-AMINO-5-FORMYLAMINO-6-RIBOSYLAMINOPYRIMIDIN-4(3H)-ONE 5'-MONOPHOSPHATE DEFORMYLASE"/>
    <property type="match status" value="1"/>
</dbReference>
<dbReference type="PANTHER" id="PTHR35005">
    <property type="entry name" value="3-DEHYDRO-SCYLLO-INOSOSE HYDROLASE"/>
    <property type="match status" value="1"/>
</dbReference>
<keyword evidence="3" id="KW-0378">Hydrolase</keyword>
<dbReference type="EMBL" id="AYKG01000001">
    <property type="protein sequence ID" value="ROO32823.1"/>
    <property type="molecule type" value="Genomic_DNA"/>
</dbReference>
<organism evidence="6 7">
    <name type="scientific">Salinisphaera japonica YTM-1</name>
    <dbReference type="NCBI Taxonomy" id="1209778"/>
    <lineage>
        <taxon>Bacteria</taxon>
        <taxon>Pseudomonadati</taxon>
        <taxon>Pseudomonadota</taxon>
        <taxon>Gammaproteobacteria</taxon>
        <taxon>Salinisphaerales</taxon>
        <taxon>Salinisphaeraceae</taxon>
        <taxon>Salinisphaera</taxon>
    </lineage>
</organism>
<evidence type="ECO:0000256" key="1">
    <source>
        <dbReference type="ARBA" id="ARBA00001947"/>
    </source>
</evidence>
<evidence type="ECO:0000256" key="2">
    <source>
        <dbReference type="ARBA" id="ARBA00022723"/>
    </source>
</evidence>
<keyword evidence="4" id="KW-0862">Zinc</keyword>
<dbReference type="GO" id="GO:0016811">
    <property type="term" value="F:hydrolase activity, acting on carbon-nitrogen (but not peptide) bonds, in linear amides"/>
    <property type="evidence" value="ECO:0007669"/>
    <property type="project" value="TreeGrafter"/>
</dbReference>
<dbReference type="GO" id="GO:0009231">
    <property type="term" value="P:riboflavin biosynthetic process"/>
    <property type="evidence" value="ECO:0007669"/>
    <property type="project" value="TreeGrafter"/>
</dbReference>
<evidence type="ECO:0000256" key="5">
    <source>
        <dbReference type="ARBA" id="ARBA00024029"/>
    </source>
</evidence>
<dbReference type="InterPro" id="IPR024087">
    <property type="entry name" value="Creatininase-like_sf"/>
</dbReference>
<dbReference type="Pfam" id="PF02633">
    <property type="entry name" value="Creatininase"/>
    <property type="match status" value="1"/>
</dbReference>
<dbReference type="RefSeq" id="WP_123656757.1">
    <property type="nucleotide sequence ID" value="NZ_AYKG01000001.1"/>
</dbReference>
<dbReference type="InParanoid" id="A0A423Q2P7"/>
<dbReference type="Proteomes" id="UP000285310">
    <property type="component" value="Unassembled WGS sequence"/>
</dbReference>
<dbReference type="GO" id="GO:0046872">
    <property type="term" value="F:metal ion binding"/>
    <property type="evidence" value="ECO:0007669"/>
    <property type="project" value="UniProtKB-KW"/>
</dbReference>
<dbReference type="Gene3D" id="3.40.50.10310">
    <property type="entry name" value="Creatininase"/>
    <property type="match status" value="1"/>
</dbReference>
<sequence length="278" mass="29188">MTELYRWADLTGPELAALATRDPVAVLPVAAIEQHGPHLPLDTDVVIGAGLIEAAGRGYPERRAPIIVLPVMSLGASLEHTGFAGTLSLSGEQAMTQLRAYGAGVAGAGIKRLVIFNSHGGNKAAIDMAALQLRHDHGLLVVKASYFRFAPPADTLAASELAHGLHGGALETAMMLHLAPARVRRDALADFPSYGAERAAAGATLGPEGDAGFAWRAEDLNPQGVTGNAASATAEQGERLVETFGQRLAQIWHETAVFDLSRLGSESQSFKTTADERK</sequence>
<proteinExistence type="inferred from homology"/>
<evidence type="ECO:0000313" key="7">
    <source>
        <dbReference type="Proteomes" id="UP000285310"/>
    </source>
</evidence>
<comment type="cofactor">
    <cofactor evidence="1">
        <name>Zn(2+)</name>
        <dbReference type="ChEBI" id="CHEBI:29105"/>
    </cofactor>
</comment>
<accession>A0A423Q2P7</accession>
<evidence type="ECO:0000313" key="6">
    <source>
        <dbReference type="EMBL" id="ROO32823.1"/>
    </source>
</evidence>
<reference evidence="6 7" key="1">
    <citation type="submission" date="2013-10" db="EMBL/GenBank/DDBJ databases">
        <title>Salinisphaera japonica YTM-1 Genome Sequencing.</title>
        <authorList>
            <person name="Lai Q."/>
            <person name="Li C."/>
            <person name="Shao Z."/>
        </authorList>
    </citation>
    <scope>NUCLEOTIDE SEQUENCE [LARGE SCALE GENOMIC DNA]</scope>
    <source>
        <strain evidence="6 7">YTM-1</strain>
    </source>
</reference>
<evidence type="ECO:0000256" key="3">
    <source>
        <dbReference type="ARBA" id="ARBA00022801"/>
    </source>
</evidence>
<name>A0A423Q2P7_9GAMM</name>
<dbReference type="OrthoDB" id="9801445at2"/>